<dbReference type="PROSITE" id="PS01036">
    <property type="entry name" value="HSP70_3"/>
    <property type="match status" value="1"/>
</dbReference>
<dbReference type="InParanoid" id="A0A6P8Y8E5"/>
<evidence type="ECO:0000256" key="3">
    <source>
        <dbReference type="ARBA" id="ARBA00022840"/>
    </source>
</evidence>
<dbReference type="GeneID" id="117640178"/>
<dbReference type="Gene3D" id="2.60.34.10">
    <property type="entry name" value="Substrate Binding Domain Of DNAk, Chain A, domain 1"/>
    <property type="match status" value="1"/>
</dbReference>
<gene>
    <name evidence="5" type="primary">LOC117640178</name>
</gene>
<dbReference type="InterPro" id="IPR043129">
    <property type="entry name" value="ATPase_NBD"/>
</dbReference>
<dbReference type="AlphaFoldDB" id="A0A6P8Y8E5"/>
<dbReference type="PANTHER" id="PTHR19375">
    <property type="entry name" value="HEAT SHOCK PROTEIN 70KDA"/>
    <property type="match status" value="1"/>
</dbReference>
<comment type="similarity">
    <text evidence="1">Belongs to the heat shock protein 70 family.</text>
</comment>
<dbReference type="InterPro" id="IPR029047">
    <property type="entry name" value="HSP70_peptide-bd_sf"/>
</dbReference>
<dbReference type="Gene3D" id="3.30.30.30">
    <property type="match status" value="1"/>
</dbReference>
<dbReference type="SUPFAM" id="SSF53067">
    <property type="entry name" value="Actin-like ATPase domain"/>
    <property type="match status" value="2"/>
</dbReference>
<dbReference type="Proteomes" id="UP000515158">
    <property type="component" value="Unplaced"/>
</dbReference>
<dbReference type="Gene3D" id="3.90.640.10">
    <property type="entry name" value="Actin, Chain A, domain 4"/>
    <property type="match status" value="1"/>
</dbReference>
<protein>
    <submittedName>
        <fullName evidence="5">Heat shock 70 kDa protein cognate 4-like</fullName>
    </submittedName>
</protein>
<dbReference type="SUPFAM" id="SSF100920">
    <property type="entry name" value="Heat shock protein 70kD (HSP70), peptide-binding domain"/>
    <property type="match status" value="1"/>
</dbReference>
<dbReference type="GO" id="GO:0005524">
    <property type="term" value="F:ATP binding"/>
    <property type="evidence" value="ECO:0007669"/>
    <property type="project" value="UniProtKB-KW"/>
</dbReference>
<reference evidence="5" key="1">
    <citation type="submission" date="2025-08" db="UniProtKB">
        <authorList>
            <consortium name="RefSeq"/>
        </authorList>
    </citation>
    <scope>IDENTIFICATION</scope>
    <source>
        <tissue evidence="5">Total insect</tissue>
    </source>
</reference>
<dbReference type="Gene3D" id="3.30.420.40">
    <property type="match status" value="2"/>
</dbReference>
<dbReference type="FunFam" id="3.90.640.10:FF:000003">
    <property type="entry name" value="Molecular chaperone DnaK"/>
    <property type="match status" value="1"/>
</dbReference>
<dbReference type="GO" id="GO:0140662">
    <property type="term" value="F:ATP-dependent protein folding chaperone"/>
    <property type="evidence" value="ECO:0007669"/>
    <property type="project" value="InterPro"/>
</dbReference>
<evidence type="ECO:0000256" key="1">
    <source>
        <dbReference type="ARBA" id="ARBA00007381"/>
    </source>
</evidence>
<keyword evidence="3" id="KW-0067">ATP-binding</keyword>
<dbReference type="PRINTS" id="PR00301">
    <property type="entry name" value="HEATSHOCK70"/>
</dbReference>
<dbReference type="OrthoDB" id="8188583at2759"/>
<dbReference type="Pfam" id="PF00012">
    <property type="entry name" value="HSP70"/>
    <property type="match status" value="1"/>
</dbReference>
<sequence length="457" mass="49896">MLVEKSGAPWILVDAGDKKEVFAPEEISAMVLRNLKETAESALGEPVSRAVITVPAYFNERQRQATRVAGQIAGLQVLAMINEPTAAAIAYGLDKKSASKKTVFAFDLGGGTFDVSVMVIEGSEYRVVAAGGDTHLGGQDFDTRLLRHCIAEIRERHGVDLEALNDLQGLHDLRKACELAKRKLSTLPEVPIALYFARQGVGFNTKISRALFQDLCADLFQKTLDLSKEVLADAKVGCDAIDEVVLVGGSTRIPKVRTMLSELFGCKELCRSINPDEAVAYGAAVHAAALTTDSIGGTSAVQLRDVTPLSLGVNLEGGAFSVVIKRNSPIPCKNTMKYVNVYDNQTSITGFIYQGERLVAKENHCLNKKYVVKIPPKPAREASINVTFEIDRNGLLTVTAVDPITNSQDQVQITPLEVHLSEKDIGDMIEKAKRFQRQDVEKLSLIQQSLEKKPRLY</sequence>
<dbReference type="InterPro" id="IPR013126">
    <property type="entry name" value="Hsp_70_fam"/>
</dbReference>
<proteinExistence type="inferred from homology"/>
<dbReference type="KEGG" id="tpal:117640178"/>
<dbReference type="RefSeq" id="XP_034232366.1">
    <property type="nucleotide sequence ID" value="XM_034376475.1"/>
</dbReference>
<evidence type="ECO:0000313" key="5">
    <source>
        <dbReference type="RefSeq" id="XP_034232366.1"/>
    </source>
</evidence>
<dbReference type="FunFam" id="3.30.420.40:FF:000545">
    <property type="entry name" value="Endoplasmic reticulum chaperone BiP"/>
    <property type="match status" value="1"/>
</dbReference>
<organism evidence="5">
    <name type="scientific">Thrips palmi</name>
    <name type="common">Melon thrips</name>
    <dbReference type="NCBI Taxonomy" id="161013"/>
    <lineage>
        <taxon>Eukaryota</taxon>
        <taxon>Metazoa</taxon>
        <taxon>Ecdysozoa</taxon>
        <taxon>Arthropoda</taxon>
        <taxon>Hexapoda</taxon>
        <taxon>Insecta</taxon>
        <taxon>Pterygota</taxon>
        <taxon>Neoptera</taxon>
        <taxon>Paraneoptera</taxon>
        <taxon>Thysanoptera</taxon>
        <taxon>Terebrantia</taxon>
        <taxon>Thripoidea</taxon>
        <taxon>Thripidae</taxon>
        <taxon>Thrips</taxon>
    </lineage>
</organism>
<accession>A0A6P8Y8E5</accession>
<name>A0A6P8Y8E5_THRPL</name>
<keyword evidence="4" id="KW-1185">Reference proteome</keyword>
<dbReference type="InterPro" id="IPR018181">
    <property type="entry name" value="Heat_shock_70_CS"/>
</dbReference>
<evidence type="ECO:0000256" key="2">
    <source>
        <dbReference type="ARBA" id="ARBA00022741"/>
    </source>
</evidence>
<keyword evidence="2" id="KW-0547">Nucleotide-binding</keyword>
<evidence type="ECO:0000313" key="4">
    <source>
        <dbReference type="Proteomes" id="UP000515158"/>
    </source>
</evidence>